<keyword evidence="1" id="KW-0472">Membrane</keyword>
<sequence>MDINLWEFLFLIFMMYLPFIIAITITFAILTLLFWYKKAFRFLLLMTILCALPLLYLCGYKVYDGMESWKSERKYSRRIIKLKDTLTIADIHLPSGSKIFLQYDAIIPESPREITFGSIDMIVFAKPTRVGQFILRDTFIYSHDMYNSWQGTLEGTQDIKGWPAWGVFIGADNEQQLQLSQNIERWGLTFITGTTVKIRPSSWEFSLPGGRTFTVYESTDGVFKSEGDSTEKLNEL</sequence>
<proteinExistence type="predicted"/>
<dbReference type="EMBL" id="FNBN01000011">
    <property type="protein sequence ID" value="SDH36305.1"/>
    <property type="molecule type" value="Genomic_DNA"/>
</dbReference>
<reference evidence="2 3" key="1">
    <citation type="submission" date="2016-10" db="EMBL/GenBank/DDBJ databases">
        <authorList>
            <person name="de Groot N.N."/>
        </authorList>
    </citation>
    <scope>NUCLEOTIDE SEQUENCE [LARGE SCALE GENOMIC DNA]</scope>
    <source>
        <strain evidence="2 3">DSM 527</strain>
    </source>
</reference>
<evidence type="ECO:0000313" key="3">
    <source>
        <dbReference type="Proteomes" id="UP000199045"/>
    </source>
</evidence>
<feature type="transmembrane region" description="Helical" evidence="1">
    <location>
        <begin position="42"/>
        <end position="63"/>
    </location>
</feature>
<organism evidence="2 3">
    <name type="scientific">Chitinophaga filiformis</name>
    <name type="common">Myxococcus filiformis</name>
    <name type="synonym">Flexibacter filiformis</name>
    <dbReference type="NCBI Taxonomy" id="104663"/>
    <lineage>
        <taxon>Bacteria</taxon>
        <taxon>Pseudomonadati</taxon>
        <taxon>Bacteroidota</taxon>
        <taxon>Chitinophagia</taxon>
        <taxon>Chitinophagales</taxon>
        <taxon>Chitinophagaceae</taxon>
        <taxon>Chitinophaga</taxon>
    </lineage>
</organism>
<dbReference type="Proteomes" id="UP000199045">
    <property type="component" value="Unassembled WGS sequence"/>
</dbReference>
<evidence type="ECO:0000313" key="2">
    <source>
        <dbReference type="EMBL" id="SDH36305.1"/>
    </source>
</evidence>
<keyword evidence="1" id="KW-0812">Transmembrane</keyword>
<protein>
    <submittedName>
        <fullName evidence="2">Uncharacterized protein</fullName>
    </submittedName>
</protein>
<feature type="transmembrane region" description="Helical" evidence="1">
    <location>
        <begin position="9"/>
        <end position="36"/>
    </location>
</feature>
<keyword evidence="1" id="KW-1133">Transmembrane helix</keyword>
<name>A0A1G8BSV3_CHIFI</name>
<accession>A0A1G8BSV3</accession>
<gene>
    <name evidence="2" type="ORF">SAMN04488121_111148</name>
</gene>
<dbReference type="AlphaFoldDB" id="A0A1G8BSV3"/>
<evidence type="ECO:0000256" key="1">
    <source>
        <dbReference type="SAM" id="Phobius"/>
    </source>
</evidence>